<dbReference type="InterPro" id="IPR027007">
    <property type="entry name" value="C2_DOCK-type_domain"/>
</dbReference>
<sequence>NLLYVYPQSLNFSSRQGSVRNIAVKVQFMAAEDPSQALPVIFGKSSCAEFMREAYTPIIYHNKSPEFYEEMKMKIPANLTDNHHLLFTFYHISCQPKQNTPLETPVGYTWIPLMQHGRLRTGSFSLPVSVEKPPPSYSVLTPDVQLPGMKWVDNHKGVFNVEVTATSSVHTQDPHLDKFFTLVYVLEEYSFPFRLKDVIITEANMEGELKASIAALRGAQLDTCVRFLHQLLNKLIQLIVYPPVIAGQIVNLGRAAFEAMALLVNQIHKNLEGNQDQHGRNNLLASYVHYVFRLPTAEPLMPPAGAHSYEMPVQYATLSRATGRPSSLHLSRSKSISNSNPDLACTPITPDEEVQRIIGSKGIDRSHSWVNSAYAPGGSRSVLRRNPNSSCELKQVPNPSFLLLILTFISRSLGSSPVAFFLSHFSKASDHSCNRMSAFLDSVALLTVPTRPITKKLLHEELALQWVVSTSTVREAALQQAWFFFQLMTKSMAHHLFLTSKLETPRRQRYPDRFVDDIAALVCAISADIANRHHKDVELVERLNNNLAFFLNDLLSLMDRGFVFNLIRSYYKQIANKLHTTQNPSSLNALRMDFMRIVCSHEHYVILNLPCSTLSPPASPSPSTSSTTSQSSAFSNVVQDQGVATMFELSVPFRQQHFLSGLLLSELSLILDPDGEGVFFLHKKAISAVHSLLCSHDADPRYKDPQVRAHVAQLYLPLLPIVMESLHHLYDFCDSSPARARHASTYFEDTDPDSGNIISQSVAMAIAGSPLPHAKANPFALPSVAGRQSSSLSAECSRTLLVCFLWVLKNADASLLERWVSDLSVLQINRLLDLLHLCVSCFEYKGRKALQRINSLTFKKSQDMKARLEEAILGTIGARQEMVRRCRERSPYGSQENVRWKKNVTHWRQNADRVDKSKVEMDQESVVDGNLATEVSLIVLDTLEIIVKTVVASELKESVLGGVLRVILHSMAGNQSALFLQHCFTTQRALVFKFPEMLFEEDTELCADLCLRLLRHCSSSIGSVRSHASASLYLLMRQNFEIGNNFARVKMQVTMSLSSLVGTSQNFNEEHLRRSLKTILTYAEEDLELRETPFPEQVQDLVFNLHMILTDTVKMKEHQQDPEMLIDLMYRIAKGYQNSPDLRLTWLQNMAGKHSERGNHAEAAHCLVHSAALVAEYLNMLEDCRYLPIGCVTFQNISSNVLEESAVSDDVLSPEEEGICAGKYFSESGLVGLLEQAAASFNMAAMYEAINEVYKILLPIHEANRDFKKLASVHGKLQEAFNKVYNQSSGWERMFGTYFRVGFYGCQFGDLDEQEFVYKEPSITKLAEISHRLEEFYSERFGDDVVEIIKDSNPVDKSKLDPNKAYLQITYAEPYFDTYELKERITYFDKNYNLRTFMYCTPFTLDGRAHGDLHEQYKRKTILTTSHAFPYIKTRVNVIHKEEIILVPMEVAIEDMQKKTQELAFATNQDPADSKMLQMVLQGCVGTTVNQGPLEVAQVFLSDIPEDPKLFRHHNKLRLCFKDFTKRCEDALRKNKALIGPDQREYHRELERNYNKLKEALGPLITRKIPQLYRPLPVQAVQTQRNSYSRSSFR</sequence>
<dbReference type="InterPro" id="IPR043161">
    <property type="entry name" value="DOCK_C_lobe_A"/>
</dbReference>
<dbReference type="InterPro" id="IPR037808">
    <property type="entry name" value="C2_Dock-C"/>
</dbReference>
<dbReference type="Gene3D" id="2.60.40.150">
    <property type="entry name" value="C2 domain"/>
    <property type="match status" value="1"/>
</dbReference>
<dbReference type="Gene3D" id="1.25.40.410">
    <property type="match status" value="1"/>
</dbReference>
<dbReference type="Pfam" id="PF14429">
    <property type="entry name" value="DOCK-C2"/>
    <property type="match status" value="1"/>
</dbReference>
<dbReference type="CDD" id="cd11702">
    <property type="entry name" value="DHR2_DOCK6"/>
    <property type="match status" value="1"/>
</dbReference>
<comment type="caution">
    <text evidence="6">The sequence shown here is derived from an EMBL/GenBank/DDBJ whole genome shotgun (WGS) entry which is preliminary data.</text>
</comment>
<dbReference type="InterPro" id="IPR027357">
    <property type="entry name" value="DOCKER_dom"/>
</dbReference>
<dbReference type="Pfam" id="PF20421">
    <property type="entry name" value="DHR-2_Lobe_C"/>
    <property type="match status" value="1"/>
</dbReference>
<dbReference type="CDD" id="cd08696">
    <property type="entry name" value="C2_Dock-C"/>
    <property type="match status" value="1"/>
</dbReference>
<protein>
    <submittedName>
        <fullName evidence="6">Dedicator of cytokinesis protein 7</fullName>
    </submittedName>
</protein>
<dbReference type="InterPro" id="IPR035892">
    <property type="entry name" value="C2_domain_sf"/>
</dbReference>
<accession>A0ABU7BJS1</accession>
<feature type="non-terminal residue" evidence="6">
    <location>
        <position position="1"/>
    </location>
</feature>
<feature type="domain" description="DOCKER" evidence="5">
    <location>
        <begin position="1134"/>
        <end position="1570"/>
    </location>
</feature>
<organism evidence="6 7">
    <name type="scientific">Ataeniobius toweri</name>
    <dbReference type="NCBI Taxonomy" id="208326"/>
    <lineage>
        <taxon>Eukaryota</taxon>
        <taxon>Metazoa</taxon>
        <taxon>Chordata</taxon>
        <taxon>Craniata</taxon>
        <taxon>Vertebrata</taxon>
        <taxon>Euteleostomi</taxon>
        <taxon>Actinopterygii</taxon>
        <taxon>Neopterygii</taxon>
        <taxon>Teleostei</taxon>
        <taxon>Neoteleostei</taxon>
        <taxon>Acanthomorphata</taxon>
        <taxon>Ovalentaria</taxon>
        <taxon>Atherinomorphae</taxon>
        <taxon>Cyprinodontiformes</taxon>
        <taxon>Goodeidae</taxon>
        <taxon>Ataeniobius</taxon>
    </lineage>
</organism>
<comment type="similarity">
    <text evidence="2">Belongs to the DOCK family.</text>
</comment>
<proteinExistence type="inferred from homology"/>
<feature type="region of interest" description="Disordered" evidence="3">
    <location>
        <begin position="326"/>
        <end position="345"/>
    </location>
</feature>
<reference evidence="6 7" key="1">
    <citation type="submission" date="2021-07" db="EMBL/GenBank/DDBJ databases">
        <authorList>
            <person name="Palmer J.M."/>
        </authorList>
    </citation>
    <scope>NUCLEOTIDE SEQUENCE [LARGE SCALE GENOMIC DNA]</scope>
    <source>
        <strain evidence="6 7">AT_MEX2019</strain>
        <tissue evidence="6">Muscle</tissue>
    </source>
</reference>
<dbReference type="InterPro" id="IPR043162">
    <property type="entry name" value="DOCK_C_lobe_C"/>
</dbReference>
<evidence type="ECO:0000256" key="2">
    <source>
        <dbReference type="PROSITE-ProRule" id="PRU00983"/>
    </source>
</evidence>
<dbReference type="Pfam" id="PF06920">
    <property type="entry name" value="DHR-2_Lobe_A"/>
    <property type="match status" value="1"/>
</dbReference>
<dbReference type="PROSITE" id="PS51651">
    <property type="entry name" value="DOCKER"/>
    <property type="match status" value="1"/>
</dbReference>
<dbReference type="InterPro" id="IPR026791">
    <property type="entry name" value="DOCK"/>
</dbReference>
<dbReference type="Proteomes" id="UP001345963">
    <property type="component" value="Unassembled WGS sequence"/>
</dbReference>
<dbReference type="PROSITE" id="PS51650">
    <property type="entry name" value="C2_DOCK"/>
    <property type="match status" value="1"/>
</dbReference>
<evidence type="ECO:0000259" key="5">
    <source>
        <dbReference type="PROSITE" id="PS51651"/>
    </source>
</evidence>
<evidence type="ECO:0000313" key="6">
    <source>
        <dbReference type="EMBL" id="MED6250698.1"/>
    </source>
</evidence>
<evidence type="ECO:0000259" key="4">
    <source>
        <dbReference type="PROSITE" id="PS51650"/>
    </source>
</evidence>
<dbReference type="InterPro" id="IPR046770">
    <property type="entry name" value="DOCKER_Lobe_B"/>
</dbReference>
<dbReference type="Gene3D" id="1.20.58.740">
    <property type="match status" value="1"/>
</dbReference>
<gene>
    <name evidence="6" type="primary">DOCK7_3</name>
    <name evidence="6" type="ORF">ATANTOWER_005545</name>
</gene>
<dbReference type="InterPro" id="IPR046769">
    <property type="entry name" value="DOCKER_Lobe_A"/>
</dbReference>
<name>A0ABU7BJS1_9TELE</name>
<feature type="domain" description="C2 DOCK-type" evidence="4">
    <location>
        <begin position="1"/>
        <end position="166"/>
    </location>
</feature>
<keyword evidence="1" id="KW-0344">Guanine-nucleotide releasing factor</keyword>
<dbReference type="EMBL" id="JAHUTI010059170">
    <property type="protein sequence ID" value="MED6250698.1"/>
    <property type="molecule type" value="Genomic_DNA"/>
</dbReference>
<feature type="compositionally biased region" description="Low complexity" evidence="3">
    <location>
        <begin position="326"/>
        <end position="341"/>
    </location>
</feature>
<dbReference type="PANTHER" id="PTHR23317:SF65">
    <property type="entry name" value="DEDICATOR OF CYTOKINESIS PROTEIN 6"/>
    <property type="match status" value="1"/>
</dbReference>
<evidence type="ECO:0000256" key="3">
    <source>
        <dbReference type="SAM" id="MobiDB-lite"/>
    </source>
</evidence>
<dbReference type="InterPro" id="IPR046773">
    <property type="entry name" value="DOCKER_Lobe_C"/>
</dbReference>
<keyword evidence="7" id="KW-1185">Reference proteome</keyword>
<dbReference type="Pfam" id="PF20422">
    <property type="entry name" value="DHR-2_Lobe_B"/>
    <property type="match status" value="1"/>
</dbReference>
<evidence type="ECO:0000313" key="7">
    <source>
        <dbReference type="Proteomes" id="UP001345963"/>
    </source>
</evidence>
<dbReference type="PANTHER" id="PTHR23317">
    <property type="entry name" value="DEDICATOR OF CYTOKINESIS DOCK"/>
    <property type="match status" value="1"/>
</dbReference>
<evidence type="ECO:0000256" key="1">
    <source>
        <dbReference type="ARBA" id="ARBA00022658"/>
    </source>
</evidence>